<organism evidence="10 11">
    <name type="scientific">Echria macrotheca</name>
    <dbReference type="NCBI Taxonomy" id="438768"/>
    <lineage>
        <taxon>Eukaryota</taxon>
        <taxon>Fungi</taxon>
        <taxon>Dikarya</taxon>
        <taxon>Ascomycota</taxon>
        <taxon>Pezizomycotina</taxon>
        <taxon>Sordariomycetes</taxon>
        <taxon>Sordariomycetidae</taxon>
        <taxon>Sordariales</taxon>
        <taxon>Schizotheciaceae</taxon>
        <taxon>Echria</taxon>
    </lineage>
</organism>
<evidence type="ECO:0000313" key="10">
    <source>
        <dbReference type="EMBL" id="KAK1758054.1"/>
    </source>
</evidence>
<name>A0AAJ0FDW0_9PEZI</name>
<dbReference type="FunFam" id="3.40.50.720:FF:000039">
    <property type="entry name" value="Alcohol dehydrogenase AdhP"/>
    <property type="match status" value="1"/>
</dbReference>
<keyword evidence="4 8" id="KW-0479">Metal-binding</keyword>
<evidence type="ECO:0000256" key="2">
    <source>
        <dbReference type="ARBA" id="ARBA00008072"/>
    </source>
</evidence>
<comment type="cofactor">
    <cofactor evidence="1 8">
        <name>Zn(2+)</name>
        <dbReference type="ChEBI" id="CHEBI:29105"/>
    </cofactor>
</comment>
<dbReference type="InterPro" id="IPR020843">
    <property type="entry name" value="ER"/>
</dbReference>
<dbReference type="GO" id="GO:0005737">
    <property type="term" value="C:cytoplasm"/>
    <property type="evidence" value="ECO:0007669"/>
    <property type="project" value="TreeGrafter"/>
</dbReference>
<dbReference type="CDD" id="cd08297">
    <property type="entry name" value="CAD3"/>
    <property type="match status" value="1"/>
</dbReference>
<keyword evidence="5 8" id="KW-0862">Zinc</keyword>
<feature type="domain" description="Rhodanese" evidence="9">
    <location>
        <begin position="169"/>
        <end position="218"/>
    </location>
</feature>
<dbReference type="AlphaFoldDB" id="A0AAJ0FDW0"/>
<dbReference type="EC" id="1.1.1.1" evidence="3"/>
<dbReference type="SUPFAM" id="SSF51735">
    <property type="entry name" value="NAD(P)-binding Rossmann-fold domains"/>
    <property type="match status" value="1"/>
</dbReference>
<comment type="similarity">
    <text evidence="2 8">Belongs to the zinc-containing alcohol dehydrogenase family.</text>
</comment>
<dbReference type="Proteomes" id="UP001239445">
    <property type="component" value="Unassembled WGS sequence"/>
</dbReference>
<evidence type="ECO:0000256" key="4">
    <source>
        <dbReference type="ARBA" id="ARBA00022723"/>
    </source>
</evidence>
<dbReference type="InterPro" id="IPR013154">
    <property type="entry name" value="ADH-like_N"/>
</dbReference>
<dbReference type="SUPFAM" id="SSF50129">
    <property type="entry name" value="GroES-like"/>
    <property type="match status" value="1"/>
</dbReference>
<dbReference type="InterPro" id="IPR001763">
    <property type="entry name" value="Rhodanese-like_dom"/>
</dbReference>
<evidence type="ECO:0000256" key="5">
    <source>
        <dbReference type="ARBA" id="ARBA00022833"/>
    </source>
</evidence>
<comment type="caution">
    <text evidence="10">The sequence shown here is derived from an EMBL/GenBank/DDBJ whole genome shotgun (WGS) entry which is preliminary data.</text>
</comment>
<evidence type="ECO:0000256" key="6">
    <source>
        <dbReference type="ARBA" id="ARBA00023002"/>
    </source>
</evidence>
<gene>
    <name evidence="10" type="ORF">QBC47DRAFT_317159</name>
</gene>
<keyword evidence="11" id="KW-1185">Reference proteome</keyword>
<protein>
    <recommendedName>
        <fullName evidence="3">alcohol dehydrogenase</fullName>
        <ecNumber evidence="3">1.1.1.1</ecNumber>
    </recommendedName>
</protein>
<dbReference type="EMBL" id="MU839829">
    <property type="protein sequence ID" value="KAK1758054.1"/>
    <property type="molecule type" value="Genomic_DNA"/>
</dbReference>
<keyword evidence="6" id="KW-0560">Oxidoreductase</keyword>
<evidence type="ECO:0000313" key="11">
    <source>
        <dbReference type="Proteomes" id="UP001239445"/>
    </source>
</evidence>
<dbReference type="InterPro" id="IPR002328">
    <property type="entry name" value="ADH_Zn_CS"/>
</dbReference>
<dbReference type="PROSITE" id="PS00059">
    <property type="entry name" value="ADH_ZINC"/>
    <property type="match status" value="1"/>
</dbReference>
<keyword evidence="7" id="KW-0520">NAD</keyword>
<dbReference type="PANTHER" id="PTHR42940">
    <property type="entry name" value="ALCOHOL DEHYDROGENASE 1-RELATED"/>
    <property type="match status" value="1"/>
</dbReference>
<evidence type="ECO:0000256" key="3">
    <source>
        <dbReference type="ARBA" id="ARBA00013190"/>
    </source>
</evidence>
<evidence type="ECO:0000256" key="1">
    <source>
        <dbReference type="ARBA" id="ARBA00001947"/>
    </source>
</evidence>
<dbReference type="Pfam" id="PF08240">
    <property type="entry name" value="ADH_N"/>
    <property type="match status" value="1"/>
</dbReference>
<dbReference type="Pfam" id="PF00107">
    <property type="entry name" value="ADH_zinc_N"/>
    <property type="match status" value="1"/>
</dbReference>
<proteinExistence type="inferred from homology"/>
<dbReference type="Gene3D" id="3.40.50.720">
    <property type="entry name" value="NAD(P)-binding Rossmann-like Domain"/>
    <property type="match status" value="1"/>
</dbReference>
<reference evidence="10" key="1">
    <citation type="submission" date="2023-06" db="EMBL/GenBank/DDBJ databases">
        <title>Genome-scale phylogeny and comparative genomics of the fungal order Sordariales.</title>
        <authorList>
            <consortium name="Lawrence Berkeley National Laboratory"/>
            <person name="Hensen N."/>
            <person name="Bonometti L."/>
            <person name="Westerberg I."/>
            <person name="Brannstrom I.O."/>
            <person name="Guillou S."/>
            <person name="Cros-Aarteil S."/>
            <person name="Calhoun S."/>
            <person name="Haridas S."/>
            <person name="Kuo A."/>
            <person name="Mondo S."/>
            <person name="Pangilinan J."/>
            <person name="Riley R."/>
            <person name="Labutti K."/>
            <person name="Andreopoulos B."/>
            <person name="Lipzen A."/>
            <person name="Chen C."/>
            <person name="Yanf M."/>
            <person name="Daum C."/>
            <person name="Ng V."/>
            <person name="Clum A."/>
            <person name="Steindorff A."/>
            <person name="Ohm R."/>
            <person name="Martin F."/>
            <person name="Silar P."/>
            <person name="Natvig D."/>
            <person name="Lalanne C."/>
            <person name="Gautier V."/>
            <person name="Ament-Velasquez S.L."/>
            <person name="Kruys A."/>
            <person name="Hutchinson M.I."/>
            <person name="Powell A.J."/>
            <person name="Barry K."/>
            <person name="Miller A.N."/>
            <person name="Grigoriev I.V."/>
            <person name="Debuchy R."/>
            <person name="Gladieux P."/>
            <person name="Thoren M.H."/>
            <person name="Johannesson H."/>
        </authorList>
    </citation>
    <scope>NUCLEOTIDE SEQUENCE</scope>
    <source>
        <strain evidence="10">PSN4</strain>
    </source>
</reference>
<dbReference type="Gene3D" id="3.90.180.10">
    <property type="entry name" value="Medium-chain alcohol dehydrogenases, catalytic domain"/>
    <property type="match status" value="1"/>
</dbReference>
<accession>A0AAJ0FDW0</accession>
<dbReference type="PROSITE" id="PS50206">
    <property type="entry name" value="RHODANESE_3"/>
    <property type="match status" value="1"/>
</dbReference>
<evidence type="ECO:0000259" key="9">
    <source>
        <dbReference type="PROSITE" id="PS50206"/>
    </source>
</evidence>
<dbReference type="SMART" id="SM00829">
    <property type="entry name" value="PKS_ER"/>
    <property type="match status" value="1"/>
</dbReference>
<dbReference type="InterPro" id="IPR036291">
    <property type="entry name" value="NAD(P)-bd_dom_sf"/>
</dbReference>
<dbReference type="GO" id="GO:0008270">
    <property type="term" value="F:zinc ion binding"/>
    <property type="evidence" value="ECO:0007669"/>
    <property type="project" value="InterPro"/>
</dbReference>
<sequence>MSSPSLPKDQNAQVIERDGVITLKRIPVPQPSPTQVLVKIHFSGVCHTDLHATDGDWPLPRKTPVVGGHEGAGTVVAKGSLVDDSSLKIGDAVGIKWLNSSCLDCSFCVRGDESLCPRAELSGYTVDGTFQEYAVADAKHVARLLDGDKTDFAALAPVLCAGLTVYKGLKESGVRAGEQVVIVGAGGGLGSIAIQYARAMGLHVIAVDGGAEKGESCKKLGAASYVDFMTSKSVVEDVRTASGRERLGPHAVLLLAPSEGPFRQATEYVRAHGTVVLIAMPAGAKLTMPVFDTVVRMVTVKGSYVGSREDTAEAVEFFRRGLIHAPYKVVGMSELQGVFDAMKANKVVGRYVLDTSK</sequence>
<dbReference type="PANTHER" id="PTHR42940:SF3">
    <property type="entry name" value="ALCOHOL DEHYDROGENASE 1-RELATED"/>
    <property type="match status" value="1"/>
</dbReference>
<evidence type="ECO:0000256" key="8">
    <source>
        <dbReference type="RuleBase" id="RU361277"/>
    </source>
</evidence>
<evidence type="ECO:0000256" key="7">
    <source>
        <dbReference type="ARBA" id="ARBA00023027"/>
    </source>
</evidence>
<dbReference type="GO" id="GO:0004022">
    <property type="term" value="F:alcohol dehydrogenase (NAD+) activity"/>
    <property type="evidence" value="ECO:0007669"/>
    <property type="project" value="UniProtKB-EC"/>
</dbReference>
<dbReference type="InterPro" id="IPR013149">
    <property type="entry name" value="ADH-like_C"/>
</dbReference>
<dbReference type="InterPro" id="IPR011032">
    <property type="entry name" value="GroES-like_sf"/>
</dbReference>